<dbReference type="Proteomes" id="UP000189911">
    <property type="component" value="Chromosome H"/>
</dbReference>
<dbReference type="PANTHER" id="PTHR28298:SF1">
    <property type="entry name" value="EISOSOME PROTEIN 1"/>
    <property type="match status" value="1"/>
</dbReference>
<evidence type="ECO:0000256" key="3">
    <source>
        <dbReference type="SAM" id="MobiDB-lite"/>
    </source>
</evidence>
<evidence type="ECO:0000313" key="5">
    <source>
        <dbReference type="Proteomes" id="UP000189911"/>
    </source>
</evidence>
<proteinExistence type="inferred from homology"/>
<feature type="compositionally biased region" description="Basic and acidic residues" evidence="3">
    <location>
        <begin position="897"/>
        <end position="909"/>
    </location>
</feature>
<protein>
    <submittedName>
        <fullName evidence="4">LANO_0H13058g1_1</fullName>
    </submittedName>
</protein>
<evidence type="ECO:0000256" key="2">
    <source>
        <dbReference type="SAM" id="Coils"/>
    </source>
</evidence>
<sequence length="909" mass="99559">MSLISAAADINDSSSTASNGSTRQSQVYRKDGKPLSKEALYRAKQKYGVYQSPARSTGTGVSDAKMASDVAANLANNNRTTIEAYKRLMVDSDASKAATAVSSRSRASSVSSNVTAVSDKRSTSAATKALAAKPVEVPVTTNKLGMDMSKVLSGAEAAAGKRMGIRSNPEKIVYVHSKDSAKAAERSFSLTPEIMDKISTKGQLEAEAELEADPKKYASQAAYAVRDFNPNEKAEKELLEREKRKQAYFGMLTSPQVLAMAKTNAQFKLDSMDKAAPGSLYRNAEFNKLAVALAQKNSSQRSVHSGKINMGGGLWLSQADVQNIAQGLITPVLDEVDSRALQQRAMDEDIKQRKIDYKDQNTAWIELQRNKLGNDKMYSRETRLRHKRETEGLHTRTERRFESLVTTKDSEVAEMEKALQDAKNSYAALQKQMEQALIDEEKRCETELVNLAQEQKDDLALARTEQTEQLQPYIDDLRAAETEHERLVAEREAIAQAIADLRTSIQNHKVRIEELDKELVDTAAKHEDEEAKLQDLTTEKEQFNEKIDTHFVVLAQKAKEQALQSSEESRLRQLEVDAMINERQGELNITELHLKNEKLVLLDAMRDVTQLKGEEKLDEDKVKALIGMTSDEFIAKQKASEKSAASAADETKYDKTGEKSTSTETIHHEEGVLETKEPSGKTEETSDKTISKPKTTTVAGAKPSMVDAVLPPDFKPEATPKATKKQASPAKEAVTPAAQKNGLKRSTSLKDKIKGLVYKDSPKTTPEAAKPVTKAAKPVAATPAAPKLAVTPKDTTKTPAIQEEPETKDVEPATKVVEPATVKPTVEKAISKPEAIASPEVKAVKATSDDASPRLNTSSSEFPLDAPENTKDAKILVNSDDDELPDSSEPGEVNAPESDKKASLFKEVF</sequence>
<evidence type="ECO:0000256" key="1">
    <source>
        <dbReference type="ARBA" id="ARBA00008528"/>
    </source>
</evidence>
<keyword evidence="5" id="KW-1185">Reference proteome</keyword>
<name>A0A1G4KMI7_9SACH</name>
<feature type="compositionally biased region" description="Basic and acidic residues" evidence="3">
    <location>
        <begin position="649"/>
        <end position="658"/>
    </location>
</feature>
<feature type="compositionally biased region" description="Low complexity" evidence="3">
    <location>
        <begin position="1"/>
        <end position="19"/>
    </location>
</feature>
<dbReference type="AlphaFoldDB" id="A0A1G4KMI7"/>
<feature type="coiled-coil region" evidence="2">
    <location>
        <begin position="405"/>
        <end position="439"/>
    </location>
</feature>
<gene>
    <name evidence="4" type="ORF">LANO_0H13058G</name>
</gene>
<organism evidence="4 5">
    <name type="scientific">Lachancea nothofagi CBS 11611</name>
    <dbReference type="NCBI Taxonomy" id="1266666"/>
    <lineage>
        <taxon>Eukaryota</taxon>
        <taxon>Fungi</taxon>
        <taxon>Dikarya</taxon>
        <taxon>Ascomycota</taxon>
        <taxon>Saccharomycotina</taxon>
        <taxon>Saccharomycetes</taxon>
        <taxon>Saccharomycetales</taxon>
        <taxon>Saccharomycetaceae</taxon>
        <taxon>Lachancea</taxon>
    </lineage>
</organism>
<reference evidence="5" key="1">
    <citation type="submission" date="2016-03" db="EMBL/GenBank/DDBJ databases">
        <authorList>
            <person name="Devillers Hugo."/>
        </authorList>
    </citation>
    <scope>NUCLEOTIDE SEQUENCE [LARGE SCALE GENOMIC DNA]</scope>
</reference>
<accession>A0A1G4KMI7</accession>
<feature type="region of interest" description="Disordered" evidence="3">
    <location>
        <begin position="831"/>
        <end position="909"/>
    </location>
</feature>
<comment type="similarity">
    <text evidence="1">Belongs to the EIS1 family.</text>
</comment>
<dbReference type="GO" id="GO:0070941">
    <property type="term" value="P:eisosome assembly"/>
    <property type="evidence" value="ECO:0007669"/>
    <property type="project" value="TreeGrafter"/>
</dbReference>
<feature type="coiled-coil region" evidence="2">
    <location>
        <begin position="477"/>
        <end position="546"/>
    </location>
</feature>
<evidence type="ECO:0000313" key="4">
    <source>
        <dbReference type="EMBL" id="SCV05691.1"/>
    </source>
</evidence>
<feature type="region of interest" description="Disordered" evidence="3">
    <location>
        <begin position="1"/>
        <end position="36"/>
    </location>
</feature>
<feature type="region of interest" description="Disordered" evidence="3">
    <location>
        <begin position="637"/>
        <end position="819"/>
    </location>
</feature>
<dbReference type="InterPro" id="IPR024527">
    <property type="entry name" value="Eisosome1"/>
</dbReference>
<dbReference type="Pfam" id="PF12757">
    <property type="entry name" value="Eisosome1"/>
    <property type="match status" value="1"/>
</dbReference>
<dbReference type="OrthoDB" id="4070583at2759"/>
<keyword evidence="2" id="KW-0175">Coiled coil</keyword>
<dbReference type="PANTHER" id="PTHR28298">
    <property type="entry name" value="EISOSOME PROTEIN 1"/>
    <property type="match status" value="1"/>
</dbReference>
<dbReference type="EMBL" id="LT598447">
    <property type="protein sequence ID" value="SCV05691.1"/>
    <property type="molecule type" value="Genomic_DNA"/>
</dbReference>
<feature type="compositionally biased region" description="Basic and acidic residues" evidence="3">
    <location>
        <begin position="665"/>
        <end position="690"/>
    </location>
</feature>
<feature type="compositionally biased region" description="Low complexity" evidence="3">
    <location>
        <begin position="763"/>
        <end position="793"/>
    </location>
</feature>